<evidence type="ECO:0000259" key="2">
    <source>
        <dbReference type="PROSITE" id="PS51698"/>
    </source>
</evidence>
<dbReference type="InterPro" id="IPR016135">
    <property type="entry name" value="UBQ-conjugating_enzyme/RWD"/>
</dbReference>
<organism evidence="3 4">
    <name type="scientific">Saccoglossus kowalevskii</name>
    <name type="common">Acorn worm</name>
    <dbReference type="NCBI Taxonomy" id="10224"/>
    <lineage>
        <taxon>Eukaryota</taxon>
        <taxon>Metazoa</taxon>
        <taxon>Hemichordata</taxon>
        <taxon>Enteropneusta</taxon>
        <taxon>Harrimaniidae</taxon>
        <taxon>Saccoglossus</taxon>
    </lineage>
</organism>
<evidence type="ECO:0000313" key="3">
    <source>
        <dbReference type="Proteomes" id="UP000694865"/>
    </source>
</evidence>
<evidence type="ECO:0000259" key="1">
    <source>
        <dbReference type="PROSITE" id="PS50127"/>
    </source>
</evidence>
<gene>
    <name evidence="4" type="primary">LOC102809960</name>
</gene>
<feature type="domain" description="UBC core" evidence="1">
    <location>
        <begin position="51"/>
        <end position="197"/>
    </location>
</feature>
<reference evidence="4" key="1">
    <citation type="submission" date="2025-08" db="UniProtKB">
        <authorList>
            <consortium name="RefSeq"/>
        </authorList>
    </citation>
    <scope>IDENTIFICATION</scope>
    <source>
        <tissue evidence="4">Testes</tissue>
    </source>
</reference>
<dbReference type="PANTHER" id="PTHR24068">
    <property type="entry name" value="UBIQUITIN-CONJUGATING ENZYME E2"/>
    <property type="match status" value="1"/>
</dbReference>
<dbReference type="GeneID" id="102809960"/>
<dbReference type="RefSeq" id="XP_006824496.1">
    <property type="nucleotide sequence ID" value="XM_006824433.1"/>
</dbReference>
<dbReference type="CDD" id="cd23833">
    <property type="entry name" value="UBCc_ApmR795-like"/>
    <property type="match status" value="1"/>
</dbReference>
<sequence>RDLTRYSRESYDVQPQHKLPEDINKPVAPAHVILNKVTDDPPAGSKSAPPIRIKRILREISSYMSTPHQAIQIFPCENNIGFWRILLLGPADTPYENGVYSLYAEFPKDYPAVPPIVRFITPIYHCNVNASGRICHSVFDREYTSDTPITTILTCVFGLLITPEPDDPLDSTLAEEYFADKVLYDQKAGAHSRLHASKTIAEHQQEMLSSESREFEPLPSHLVCPLSKELFVDPVKTPHGHVYERYAIEAHLSKTSIDPVALKPLVEDQLVPCCDVKKLAEEYRSSRIKVDAWWQE</sequence>
<dbReference type="InterPro" id="IPR000608">
    <property type="entry name" value="UBC"/>
</dbReference>
<dbReference type="InterPro" id="IPR003613">
    <property type="entry name" value="Ubox_domain"/>
</dbReference>
<feature type="domain" description="U-box" evidence="2">
    <location>
        <begin position="217"/>
        <end position="296"/>
    </location>
</feature>
<dbReference type="SUPFAM" id="SSF54495">
    <property type="entry name" value="UBC-like"/>
    <property type="match status" value="1"/>
</dbReference>
<keyword evidence="3" id="KW-1185">Reference proteome</keyword>
<dbReference type="SMART" id="SM00212">
    <property type="entry name" value="UBCc"/>
    <property type="match status" value="1"/>
</dbReference>
<dbReference type="InterPro" id="IPR013083">
    <property type="entry name" value="Znf_RING/FYVE/PHD"/>
</dbReference>
<evidence type="ECO:0000313" key="4">
    <source>
        <dbReference type="RefSeq" id="XP_006824496.1"/>
    </source>
</evidence>
<protein>
    <submittedName>
        <fullName evidence="4">Ubiquitin-conjugating enzyme E2 T-like</fullName>
    </submittedName>
</protein>
<dbReference type="Gene3D" id="3.10.110.10">
    <property type="entry name" value="Ubiquitin Conjugating Enzyme"/>
    <property type="match status" value="1"/>
</dbReference>
<dbReference type="Gene3D" id="3.30.40.10">
    <property type="entry name" value="Zinc/RING finger domain, C3HC4 (zinc finger)"/>
    <property type="match status" value="1"/>
</dbReference>
<accession>A0ABM0MWV5</accession>
<dbReference type="Pfam" id="PF00179">
    <property type="entry name" value="UQ_con"/>
    <property type="match status" value="1"/>
</dbReference>
<proteinExistence type="predicted"/>
<dbReference type="SUPFAM" id="SSF57850">
    <property type="entry name" value="RING/U-box"/>
    <property type="match status" value="1"/>
</dbReference>
<feature type="non-terminal residue" evidence="4">
    <location>
        <position position="1"/>
    </location>
</feature>
<name>A0ABM0MWV5_SACKO</name>
<dbReference type="Pfam" id="PF04564">
    <property type="entry name" value="U-box"/>
    <property type="match status" value="1"/>
</dbReference>
<dbReference type="SMART" id="SM00504">
    <property type="entry name" value="Ubox"/>
    <property type="match status" value="1"/>
</dbReference>
<dbReference type="PROSITE" id="PS51698">
    <property type="entry name" value="U_BOX"/>
    <property type="match status" value="1"/>
</dbReference>
<dbReference type="Proteomes" id="UP000694865">
    <property type="component" value="Unplaced"/>
</dbReference>
<dbReference type="PROSITE" id="PS50127">
    <property type="entry name" value="UBC_2"/>
    <property type="match status" value="1"/>
</dbReference>